<evidence type="ECO:0000313" key="1">
    <source>
        <dbReference type="EMBL" id="ANY65352.1"/>
    </source>
</evidence>
<protein>
    <submittedName>
        <fullName evidence="1">Rrf2 family transcriptional regulator</fullName>
    </submittedName>
</protein>
<accession>A0A1B2DCC3</accession>
<organism evidence="1">
    <name type="scientific">Paenibacillus sp. BIHB 4019</name>
    <dbReference type="NCBI Taxonomy" id="1870819"/>
    <lineage>
        <taxon>Bacteria</taxon>
        <taxon>Bacillati</taxon>
        <taxon>Bacillota</taxon>
        <taxon>Bacilli</taxon>
        <taxon>Bacillales</taxon>
        <taxon>Paenibacillaceae</taxon>
        <taxon>Paenibacillus</taxon>
    </lineage>
</organism>
<dbReference type="PANTHER" id="PTHR33221">
    <property type="entry name" value="WINGED HELIX-TURN-HELIX TRANSCRIPTIONAL REGULATOR, RRF2 FAMILY"/>
    <property type="match status" value="1"/>
</dbReference>
<reference evidence="1" key="1">
    <citation type="submission" date="2016-08" db="EMBL/GenBank/DDBJ databases">
        <title>Complete Genome Seqeunce of Paenibacillus sp. BIHB 4019 from tea rhizoplane.</title>
        <authorList>
            <person name="Thakur R."/>
            <person name="Swarnkar M.K."/>
            <person name="Gulati A."/>
        </authorList>
    </citation>
    <scope>NUCLEOTIDE SEQUENCE [LARGE SCALE GENOMIC DNA]</scope>
    <source>
        <strain evidence="1">BIHB4019</strain>
    </source>
</reference>
<dbReference type="RefSeq" id="WP_099516752.1">
    <property type="nucleotide sequence ID" value="NZ_CP016808.1"/>
</dbReference>
<dbReference type="AlphaFoldDB" id="A0A1B2DCC3"/>
<name>A0A1B2DCC3_9BACL</name>
<dbReference type="Pfam" id="PF02082">
    <property type="entry name" value="Rrf2"/>
    <property type="match status" value="1"/>
</dbReference>
<dbReference type="InterPro" id="IPR030489">
    <property type="entry name" value="TR_Rrf2-type_CS"/>
</dbReference>
<dbReference type="GO" id="GO:0005829">
    <property type="term" value="C:cytosol"/>
    <property type="evidence" value="ECO:0007669"/>
    <property type="project" value="TreeGrafter"/>
</dbReference>
<dbReference type="GO" id="GO:0003700">
    <property type="term" value="F:DNA-binding transcription factor activity"/>
    <property type="evidence" value="ECO:0007669"/>
    <property type="project" value="TreeGrafter"/>
</dbReference>
<dbReference type="PROSITE" id="PS51197">
    <property type="entry name" value="HTH_RRF2_2"/>
    <property type="match status" value="1"/>
</dbReference>
<dbReference type="EMBL" id="CP016808">
    <property type="protein sequence ID" value="ANY65352.1"/>
    <property type="molecule type" value="Genomic_DNA"/>
</dbReference>
<gene>
    <name evidence="1" type="ORF">BBD42_01845</name>
</gene>
<sequence>MQAEKCSTFPHHKWFGIALQALVVLAHKDQPCTSAEISKRLQVEPTLLRRVMSELAREGLLDTKEGKDGGYKLSRAAGAITLADVYLALQLGEPLCKGLEQTTGEHEFGQEMRQAFGEISEGVKNSALEMLGKGTIEQLTRRVCDLKKATDNQL</sequence>
<dbReference type="SUPFAM" id="SSF46785">
    <property type="entry name" value="Winged helix' DNA-binding domain"/>
    <property type="match status" value="1"/>
</dbReference>
<dbReference type="PANTHER" id="PTHR33221:SF15">
    <property type="entry name" value="HTH-TYPE TRANSCRIPTIONAL REGULATOR YWGB-RELATED"/>
    <property type="match status" value="1"/>
</dbReference>
<dbReference type="InterPro" id="IPR036390">
    <property type="entry name" value="WH_DNA-bd_sf"/>
</dbReference>
<proteinExistence type="predicted"/>
<dbReference type="InterPro" id="IPR000944">
    <property type="entry name" value="Tscrpt_reg_Rrf2"/>
</dbReference>
<dbReference type="InterPro" id="IPR036388">
    <property type="entry name" value="WH-like_DNA-bd_sf"/>
</dbReference>
<dbReference type="PROSITE" id="PS01332">
    <property type="entry name" value="HTH_RRF2_1"/>
    <property type="match status" value="1"/>
</dbReference>
<dbReference type="Gene3D" id="1.10.10.10">
    <property type="entry name" value="Winged helix-like DNA-binding domain superfamily/Winged helix DNA-binding domain"/>
    <property type="match status" value="1"/>
</dbReference>